<keyword evidence="2" id="KW-0067">ATP-binding</keyword>
<dbReference type="InterPro" id="IPR010524">
    <property type="entry name" value="Sig_transdc_resp-reg_PrpR_N"/>
</dbReference>
<dbReference type="GO" id="GO:0043565">
    <property type="term" value="F:sequence-specific DNA binding"/>
    <property type="evidence" value="ECO:0007669"/>
    <property type="project" value="InterPro"/>
</dbReference>
<dbReference type="CDD" id="cd00009">
    <property type="entry name" value="AAA"/>
    <property type="match status" value="1"/>
</dbReference>
<dbReference type="Gene3D" id="1.10.8.60">
    <property type="match status" value="1"/>
</dbReference>
<dbReference type="Pfam" id="PF06506">
    <property type="entry name" value="PrpR_N"/>
    <property type="match status" value="1"/>
</dbReference>
<proteinExistence type="predicted"/>
<dbReference type="GO" id="GO:0000156">
    <property type="term" value="F:phosphorelay response regulator activity"/>
    <property type="evidence" value="ECO:0007669"/>
    <property type="project" value="InterPro"/>
</dbReference>
<accession>A0A7T5VEG0</accession>
<gene>
    <name evidence="7" type="ORF">HP555_11200</name>
</gene>
<dbReference type="InterPro" id="IPR003593">
    <property type="entry name" value="AAA+_ATPase"/>
</dbReference>
<keyword evidence="5" id="KW-0804">Transcription</keyword>
<dbReference type="InterPro" id="IPR002078">
    <property type="entry name" value="Sigma_54_int"/>
</dbReference>
<evidence type="ECO:0000313" key="8">
    <source>
        <dbReference type="Proteomes" id="UP000596092"/>
    </source>
</evidence>
<dbReference type="FunFam" id="3.40.50.300:FF:000006">
    <property type="entry name" value="DNA-binding transcriptional regulator NtrC"/>
    <property type="match status" value="1"/>
</dbReference>
<keyword evidence="4" id="KW-0238">DNA-binding</keyword>
<dbReference type="Proteomes" id="UP000596092">
    <property type="component" value="Chromosome"/>
</dbReference>
<sequence length="637" mass="70465">MGKSYKFAFVSNSETISKVVYRHATSQGISMVVRLATMEDALPVAQELIDAGINVILGGGGTGKLLRQQLKQPVVTISRTHFDILRTLFRIRHAAKYVAITSYGEITEGLNLFADLLNIRIKPIVFHSTQELTDGISQAIDSGVDYVIGGGICMETAREMGCRGSTIIPSSKVIQRALEEAVNIAESQHSSQKHAAWLEGALDSLHEGIVGVDEAGTILFSNTKAADFLNTDQKNEGSIFTDFLNVIQIDQVLRNGEYIPDNICSFDNRSFVTNIRPIRINSDIDGAIAAFRPATYLRTIDSKLRKHVKNRGFTAKYTFTDLIGQSANMRALRKRSQRFAQTDANIFIQGETGTGKELLAHALHNAGSRAHEPFVAVNCAALPDSLLESELFGYEEGAFTGARKGGKEGLFLLANKGTIFLDEIADISALLQVRLLRVLESQEIFQVGGVRVIPISVRVVSSSWKNLAREVQAGRFRADLYYRLTTLNVQIPPLRDRVEDIPEICGVLLHRLGFSSHLLSPAEYSLLSTYAWPGNVRELAALLHRYVLLKQDEEPNSNLLAELLQELIDSSAQLTATPNTMGAESSLLVNVSLKQQVERHERKIIRQTLLKNNQNKSLTAQQLGISEHTLWRKMKGE</sequence>
<dbReference type="Pfam" id="PF25601">
    <property type="entry name" value="AAA_lid_14"/>
    <property type="match status" value="1"/>
</dbReference>
<evidence type="ECO:0000256" key="1">
    <source>
        <dbReference type="ARBA" id="ARBA00022741"/>
    </source>
</evidence>
<dbReference type="InterPro" id="IPR009057">
    <property type="entry name" value="Homeodomain-like_sf"/>
</dbReference>
<keyword evidence="8" id="KW-1185">Reference proteome</keyword>
<dbReference type="PROSITE" id="PS00675">
    <property type="entry name" value="SIGMA54_INTERACT_1"/>
    <property type="match status" value="1"/>
</dbReference>
<dbReference type="Gene3D" id="3.40.50.10660">
    <property type="entry name" value="PrpR receptor domain-like"/>
    <property type="match status" value="1"/>
</dbReference>
<evidence type="ECO:0000259" key="6">
    <source>
        <dbReference type="PROSITE" id="PS50045"/>
    </source>
</evidence>
<dbReference type="InterPro" id="IPR027417">
    <property type="entry name" value="P-loop_NTPase"/>
</dbReference>
<dbReference type="InterPro" id="IPR025944">
    <property type="entry name" value="Sigma_54_int_dom_CS"/>
</dbReference>
<protein>
    <submittedName>
        <fullName evidence="7">Sigma 54-interacting transcriptional regulator</fullName>
    </submittedName>
</protein>
<dbReference type="EMBL" id="CP054140">
    <property type="protein sequence ID" value="QQG66394.1"/>
    <property type="molecule type" value="Genomic_DNA"/>
</dbReference>
<dbReference type="AlphaFoldDB" id="A0A7T5VEG0"/>
<name>A0A7T5VEG0_9BACT</name>
<dbReference type="SUPFAM" id="SSF159800">
    <property type="entry name" value="PrpR receptor domain-like"/>
    <property type="match status" value="1"/>
</dbReference>
<dbReference type="GO" id="GO:0005524">
    <property type="term" value="F:ATP binding"/>
    <property type="evidence" value="ECO:0007669"/>
    <property type="project" value="UniProtKB-KW"/>
</dbReference>
<dbReference type="SUPFAM" id="SSF46689">
    <property type="entry name" value="Homeodomain-like"/>
    <property type="match status" value="1"/>
</dbReference>
<dbReference type="PANTHER" id="PTHR32071">
    <property type="entry name" value="TRANSCRIPTIONAL REGULATORY PROTEIN"/>
    <property type="match status" value="1"/>
</dbReference>
<dbReference type="PROSITE" id="PS50045">
    <property type="entry name" value="SIGMA54_INTERACT_4"/>
    <property type="match status" value="1"/>
</dbReference>
<reference evidence="7 8" key="1">
    <citation type="submission" date="2020-05" db="EMBL/GenBank/DDBJ databases">
        <title>Complete genome of Desulfobulbus oligotrophicus.</title>
        <authorList>
            <person name="Podar M."/>
        </authorList>
    </citation>
    <scope>NUCLEOTIDE SEQUENCE [LARGE SCALE GENOMIC DNA]</scope>
    <source>
        <strain evidence="7 8">Prop6</strain>
    </source>
</reference>
<dbReference type="Gene3D" id="3.40.50.300">
    <property type="entry name" value="P-loop containing nucleotide triphosphate hydrolases"/>
    <property type="match status" value="1"/>
</dbReference>
<dbReference type="PROSITE" id="PS00688">
    <property type="entry name" value="SIGMA54_INTERACT_3"/>
    <property type="match status" value="1"/>
</dbReference>
<organism evidence="7 8">
    <name type="scientific">Desulfobulbus oligotrophicus</name>
    <dbReference type="NCBI Taxonomy" id="1909699"/>
    <lineage>
        <taxon>Bacteria</taxon>
        <taxon>Pseudomonadati</taxon>
        <taxon>Thermodesulfobacteriota</taxon>
        <taxon>Desulfobulbia</taxon>
        <taxon>Desulfobulbales</taxon>
        <taxon>Desulfobulbaceae</taxon>
        <taxon>Desulfobulbus</taxon>
    </lineage>
</organism>
<dbReference type="Gene3D" id="1.10.10.60">
    <property type="entry name" value="Homeodomain-like"/>
    <property type="match status" value="1"/>
</dbReference>
<dbReference type="InterPro" id="IPR025943">
    <property type="entry name" value="Sigma_54_int_dom_ATP-bd_2"/>
</dbReference>
<dbReference type="PROSITE" id="PS00676">
    <property type="entry name" value="SIGMA54_INTERACT_2"/>
    <property type="match status" value="1"/>
</dbReference>
<keyword evidence="1" id="KW-0547">Nucleotide-binding</keyword>
<dbReference type="Pfam" id="PF02954">
    <property type="entry name" value="HTH_8"/>
    <property type="match status" value="1"/>
</dbReference>
<dbReference type="Gene3D" id="3.40.50.2300">
    <property type="match status" value="1"/>
</dbReference>
<dbReference type="InterPro" id="IPR000014">
    <property type="entry name" value="PAS"/>
</dbReference>
<dbReference type="InterPro" id="IPR025662">
    <property type="entry name" value="Sigma_54_int_dom_ATP-bd_1"/>
</dbReference>
<dbReference type="SMART" id="SM00382">
    <property type="entry name" value="AAA"/>
    <property type="match status" value="1"/>
</dbReference>
<evidence type="ECO:0000313" key="7">
    <source>
        <dbReference type="EMBL" id="QQG66394.1"/>
    </source>
</evidence>
<evidence type="ECO:0000256" key="5">
    <source>
        <dbReference type="ARBA" id="ARBA00023163"/>
    </source>
</evidence>
<dbReference type="InterPro" id="IPR002197">
    <property type="entry name" value="HTH_Fis"/>
</dbReference>
<dbReference type="Gene3D" id="3.30.450.20">
    <property type="entry name" value="PAS domain"/>
    <property type="match status" value="1"/>
</dbReference>
<dbReference type="KEGG" id="dog:HP555_11200"/>
<keyword evidence="3" id="KW-0805">Transcription regulation</keyword>
<evidence type="ECO:0000256" key="3">
    <source>
        <dbReference type="ARBA" id="ARBA00023015"/>
    </source>
</evidence>
<feature type="domain" description="Sigma-54 factor interaction" evidence="6">
    <location>
        <begin position="322"/>
        <end position="548"/>
    </location>
</feature>
<dbReference type="InterPro" id="IPR058031">
    <property type="entry name" value="AAA_lid_NorR"/>
</dbReference>
<dbReference type="GO" id="GO:0006355">
    <property type="term" value="P:regulation of DNA-templated transcription"/>
    <property type="evidence" value="ECO:0007669"/>
    <property type="project" value="InterPro"/>
</dbReference>
<dbReference type="SUPFAM" id="SSF52540">
    <property type="entry name" value="P-loop containing nucleoside triphosphate hydrolases"/>
    <property type="match status" value="1"/>
</dbReference>
<dbReference type="SMART" id="SM00091">
    <property type="entry name" value="PAS"/>
    <property type="match status" value="1"/>
</dbReference>
<evidence type="ECO:0000256" key="2">
    <source>
        <dbReference type="ARBA" id="ARBA00022840"/>
    </source>
</evidence>
<dbReference type="Pfam" id="PF00158">
    <property type="entry name" value="Sigma54_activat"/>
    <property type="match status" value="1"/>
</dbReference>
<evidence type="ECO:0000256" key="4">
    <source>
        <dbReference type="ARBA" id="ARBA00023125"/>
    </source>
</evidence>